<keyword evidence="1" id="KW-1133">Transmembrane helix</keyword>
<accession>A0A2W4RLD7</accession>
<keyword evidence="1" id="KW-0472">Membrane</keyword>
<organism evidence="2 3">
    <name type="scientific">Candidatus Methylumidiphilus alinenensis</name>
    <dbReference type="NCBI Taxonomy" id="2202197"/>
    <lineage>
        <taxon>Bacteria</taxon>
        <taxon>Pseudomonadati</taxon>
        <taxon>Pseudomonadota</taxon>
        <taxon>Gammaproteobacteria</taxon>
        <taxon>Methylococcales</taxon>
        <taxon>Candidatus Methylumidiphilus</taxon>
    </lineage>
</organism>
<sequence length="481" mass="54413">MSNVLTLFRDLSTDRGDFQQREILCGKDKYCLYVYSRLGSLNLDFINEVSIENINNHDYILSSLRKSGGGWVVDSVNYDEESFKIRIYIIYGQGFSGGDSPIKCYCLQPDTDTIQPCALNDKNPSSGIPVFERILPQGSHIILPIDKAAEDRFLQFRSDWLNWFPNDFELNVLSLLRQPSMSLRIERLERLLEGKMVELGVLEKAKIPSVEPGSVENSSPAIAVSADKETPSLIGKLKLFIQAAYKPYLLGFAVAAIIVAVLFKLQILPLVSTTAETRFLILKRQNKTGQATPDKVLLADLHKIVDHNKPMQITNLWNSHFSGETGDEINFSTSVCQSDPKVCWGLIKLPLVLILKQDKNLLKKDQDNNLQSMLENEKFFDSSNDTEATLKAYNTALSSTNKDQHFNLTTPEMGCYLSFLLSQLEPTQNGITNKFKTDLNTIVWTSCPETQKGMIDEYKMLMNGIKTSMLSNNQRKHDYRH</sequence>
<evidence type="ECO:0000256" key="1">
    <source>
        <dbReference type="SAM" id="Phobius"/>
    </source>
</evidence>
<gene>
    <name evidence="2" type="ORF">DM484_02595</name>
</gene>
<dbReference type="Proteomes" id="UP000249396">
    <property type="component" value="Unassembled WGS sequence"/>
</dbReference>
<protein>
    <submittedName>
        <fullName evidence="2">Uncharacterized protein</fullName>
    </submittedName>
</protein>
<comment type="caution">
    <text evidence="2">The sequence shown here is derived from an EMBL/GenBank/DDBJ whole genome shotgun (WGS) entry which is preliminary data.</text>
</comment>
<keyword evidence="1" id="KW-0812">Transmembrane</keyword>
<proteinExistence type="predicted"/>
<dbReference type="EMBL" id="QJPH01000150">
    <property type="protein sequence ID" value="PZN84562.1"/>
    <property type="molecule type" value="Genomic_DNA"/>
</dbReference>
<feature type="transmembrane region" description="Helical" evidence="1">
    <location>
        <begin position="248"/>
        <end position="268"/>
    </location>
</feature>
<evidence type="ECO:0000313" key="3">
    <source>
        <dbReference type="Proteomes" id="UP000249396"/>
    </source>
</evidence>
<reference evidence="2 3" key="1">
    <citation type="journal article" date="2018" name="Aquat. Microb. Ecol.">
        <title>Gammaproteobacterial methanotrophs dominate.</title>
        <authorList>
            <person name="Rissanen A.J."/>
            <person name="Saarenheimo J."/>
            <person name="Tiirola M."/>
            <person name="Peura S."/>
            <person name="Aalto S.L."/>
            <person name="Karvinen A."/>
            <person name="Nykanen H."/>
        </authorList>
    </citation>
    <scope>NUCLEOTIDE SEQUENCE [LARGE SCALE GENOMIC DNA]</scope>
    <source>
        <strain evidence="2">AMbin10</strain>
    </source>
</reference>
<evidence type="ECO:0000313" key="2">
    <source>
        <dbReference type="EMBL" id="PZN84562.1"/>
    </source>
</evidence>
<name>A0A2W4RLD7_9GAMM</name>
<dbReference type="AlphaFoldDB" id="A0A2W4RLD7"/>